<name>A0A921QHB6_SORBI</name>
<evidence type="ECO:0000313" key="3">
    <source>
        <dbReference type="Proteomes" id="UP000807115"/>
    </source>
</evidence>
<feature type="compositionally biased region" description="Low complexity" evidence="1">
    <location>
        <begin position="13"/>
        <end position="24"/>
    </location>
</feature>
<dbReference type="Proteomes" id="UP000807115">
    <property type="component" value="Chromosome 8"/>
</dbReference>
<comment type="caution">
    <text evidence="2">The sequence shown here is derived from an EMBL/GenBank/DDBJ whole genome shotgun (WGS) entry which is preliminary data.</text>
</comment>
<sequence length="401" mass="43382">MDGRIDGVRLVHSTATRSTRTASSLAHPSTIAGSTRDITFSRLSSRRDTQSTRSRLSPPSPSPCTTTTAGRPVTSSSSTTPKLYTSLFSVTFHVYAYSGAMYPSVPATTPADESPAPPRILASPKSASRGLKHSSRRMLLDLTSRWRMGRSQPWWRYSSPLAAPTATSCRSAHPSPPPTFAVAAAAAPVPCSRSYRLPFGRCSYTSRLAAPSELVMLHSSFTTFTCRIALSVPTSESNSRHRTDAVRRAAAPPSMAADGAVLPAALRVMCFTATTAPLPSFTRYTFPDPPLPIRFSSRTPSMISRSSNARIRNDLRSQDPFLANSFPAEPRRSAASAARRRFCRYMTTPSTASSTAVTARTHVTARRAAFTDRLPELGPQRRRKPAPLVAHSPGFPTKLSP</sequence>
<dbReference type="EMBL" id="CM027687">
    <property type="protein sequence ID" value="KAG0521928.1"/>
    <property type="molecule type" value="Genomic_DNA"/>
</dbReference>
<feature type="compositionally biased region" description="Low complexity" evidence="1">
    <location>
        <begin position="51"/>
        <end position="68"/>
    </location>
</feature>
<reference evidence="2" key="1">
    <citation type="journal article" date="2019" name="BMC Genomics">
        <title>A new reference genome for Sorghum bicolor reveals high levels of sequence similarity between sweet and grain genotypes: implications for the genetics of sugar metabolism.</title>
        <authorList>
            <person name="Cooper E.A."/>
            <person name="Brenton Z.W."/>
            <person name="Flinn B.S."/>
            <person name="Jenkins J."/>
            <person name="Shu S."/>
            <person name="Flowers D."/>
            <person name="Luo F."/>
            <person name="Wang Y."/>
            <person name="Xia P."/>
            <person name="Barry K."/>
            <person name="Daum C."/>
            <person name="Lipzen A."/>
            <person name="Yoshinaga Y."/>
            <person name="Schmutz J."/>
            <person name="Saski C."/>
            <person name="Vermerris W."/>
            <person name="Kresovich S."/>
        </authorList>
    </citation>
    <scope>NUCLEOTIDE SEQUENCE</scope>
</reference>
<evidence type="ECO:0000313" key="2">
    <source>
        <dbReference type="EMBL" id="KAG0521928.1"/>
    </source>
</evidence>
<feature type="region of interest" description="Disordered" evidence="1">
    <location>
        <begin position="13"/>
        <end position="79"/>
    </location>
</feature>
<organism evidence="2 3">
    <name type="scientific">Sorghum bicolor</name>
    <name type="common">Sorghum</name>
    <name type="synonym">Sorghum vulgare</name>
    <dbReference type="NCBI Taxonomy" id="4558"/>
    <lineage>
        <taxon>Eukaryota</taxon>
        <taxon>Viridiplantae</taxon>
        <taxon>Streptophyta</taxon>
        <taxon>Embryophyta</taxon>
        <taxon>Tracheophyta</taxon>
        <taxon>Spermatophyta</taxon>
        <taxon>Magnoliopsida</taxon>
        <taxon>Liliopsida</taxon>
        <taxon>Poales</taxon>
        <taxon>Poaceae</taxon>
        <taxon>PACMAD clade</taxon>
        <taxon>Panicoideae</taxon>
        <taxon>Andropogonodae</taxon>
        <taxon>Andropogoneae</taxon>
        <taxon>Sorghinae</taxon>
        <taxon>Sorghum</taxon>
    </lineage>
</organism>
<gene>
    <name evidence="2" type="ORF">BDA96_08G203900</name>
</gene>
<accession>A0A921QHB6</accession>
<dbReference type="AlphaFoldDB" id="A0A921QHB6"/>
<reference evidence="2" key="2">
    <citation type="submission" date="2020-10" db="EMBL/GenBank/DDBJ databases">
        <authorList>
            <person name="Cooper E.A."/>
            <person name="Brenton Z.W."/>
            <person name="Flinn B.S."/>
            <person name="Jenkins J."/>
            <person name="Shu S."/>
            <person name="Flowers D."/>
            <person name="Luo F."/>
            <person name="Wang Y."/>
            <person name="Xia P."/>
            <person name="Barry K."/>
            <person name="Daum C."/>
            <person name="Lipzen A."/>
            <person name="Yoshinaga Y."/>
            <person name="Schmutz J."/>
            <person name="Saski C."/>
            <person name="Vermerris W."/>
            <person name="Kresovich S."/>
        </authorList>
    </citation>
    <scope>NUCLEOTIDE SEQUENCE</scope>
</reference>
<evidence type="ECO:0000256" key="1">
    <source>
        <dbReference type="SAM" id="MobiDB-lite"/>
    </source>
</evidence>
<feature type="region of interest" description="Disordered" evidence="1">
    <location>
        <begin position="370"/>
        <end position="401"/>
    </location>
</feature>
<feature type="region of interest" description="Disordered" evidence="1">
    <location>
        <begin position="108"/>
        <end position="128"/>
    </location>
</feature>
<proteinExistence type="predicted"/>
<protein>
    <submittedName>
        <fullName evidence="2">Uncharacterized protein</fullName>
    </submittedName>
</protein>